<dbReference type="PANTHER" id="PTHR43591">
    <property type="entry name" value="METHYLTRANSFERASE"/>
    <property type="match status" value="1"/>
</dbReference>
<feature type="compositionally biased region" description="Low complexity" evidence="1">
    <location>
        <begin position="388"/>
        <end position="397"/>
    </location>
</feature>
<feature type="region of interest" description="Disordered" evidence="1">
    <location>
        <begin position="1"/>
        <end position="37"/>
    </location>
</feature>
<dbReference type="STRING" id="742152.A0A2H3IVB4"/>
<dbReference type="GO" id="GO:0008168">
    <property type="term" value="F:methyltransferase activity"/>
    <property type="evidence" value="ECO:0007669"/>
    <property type="project" value="TreeGrafter"/>
</dbReference>
<dbReference type="AlphaFoldDB" id="A0A2H3IVB4"/>
<dbReference type="PANTHER" id="PTHR43591:SF24">
    <property type="entry name" value="2-METHOXY-6-POLYPRENYL-1,4-BENZOQUINOL METHYLASE, MITOCHONDRIAL"/>
    <property type="match status" value="1"/>
</dbReference>
<name>A0A2H3IVB4_WOLCO</name>
<evidence type="ECO:0000259" key="2">
    <source>
        <dbReference type="Pfam" id="PF13649"/>
    </source>
</evidence>
<reference evidence="3 4" key="1">
    <citation type="journal article" date="2012" name="Science">
        <title>The Paleozoic origin of enzymatic lignin decomposition reconstructed from 31 fungal genomes.</title>
        <authorList>
            <person name="Floudas D."/>
            <person name="Binder M."/>
            <person name="Riley R."/>
            <person name="Barry K."/>
            <person name="Blanchette R.A."/>
            <person name="Henrissat B."/>
            <person name="Martinez A.T."/>
            <person name="Otillar R."/>
            <person name="Spatafora J.W."/>
            <person name="Yadav J.S."/>
            <person name="Aerts A."/>
            <person name="Benoit I."/>
            <person name="Boyd A."/>
            <person name="Carlson A."/>
            <person name="Copeland A."/>
            <person name="Coutinho P.M."/>
            <person name="de Vries R.P."/>
            <person name="Ferreira P."/>
            <person name="Findley K."/>
            <person name="Foster B."/>
            <person name="Gaskell J."/>
            <person name="Glotzer D."/>
            <person name="Gorecki P."/>
            <person name="Heitman J."/>
            <person name="Hesse C."/>
            <person name="Hori C."/>
            <person name="Igarashi K."/>
            <person name="Jurgens J.A."/>
            <person name="Kallen N."/>
            <person name="Kersten P."/>
            <person name="Kohler A."/>
            <person name="Kuees U."/>
            <person name="Kumar T.K.A."/>
            <person name="Kuo A."/>
            <person name="LaButti K."/>
            <person name="Larrondo L.F."/>
            <person name="Lindquist E."/>
            <person name="Ling A."/>
            <person name="Lombard V."/>
            <person name="Lucas S."/>
            <person name="Lundell T."/>
            <person name="Martin R."/>
            <person name="McLaughlin D.J."/>
            <person name="Morgenstern I."/>
            <person name="Morin E."/>
            <person name="Murat C."/>
            <person name="Nagy L.G."/>
            <person name="Nolan M."/>
            <person name="Ohm R.A."/>
            <person name="Patyshakuliyeva A."/>
            <person name="Rokas A."/>
            <person name="Ruiz-Duenas F.J."/>
            <person name="Sabat G."/>
            <person name="Salamov A."/>
            <person name="Samejima M."/>
            <person name="Schmutz J."/>
            <person name="Slot J.C."/>
            <person name="St John F."/>
            <person name="Stenlid J."/>
            <person name="Sun H."/>
            <person name="Sun S."/>
            <person name="Syed K."/>
            <person name="Tsang A."/>
            <person name="Wiebenga A."/>
            <person name="Young D."/>
            <person name="Pisabarro A."/>
            <person name="Eastwood D.C."/>
            <person name="Martin F."/>
            <person name="Cullen D."/>
            <person name="Grigoriev I.V."/>
            <person name="Hibbett D.S."/>
        </authorList>
    </citation>
    <scope>NUCLEOTIDE SEQUENCE [LARGE SCALE GENOMIC DNA]</scope>
    <source>
        <strain evidence="3 4">MD-104</strain>
    </source>
</reference>
<feature type="domain" description="Methyltransferase" evidence="2">
    <location>
        <begin position="96"/>
        <end position="190"/>
    </location>
</feature>
<dbReference type="Proteomes" id="UP000218811">
    <property type="component" value="Unassembled WGS sequence"/>
</dbReference>
<dbReference type="InterPro" id="IPR029063">
    <property type="entry name" value="SAM-dependent_MTases_sf"/>
</dbReference>
<feature type="compositionally biased region" description="Low complexity" evidence="1">
    <location>
        <begin position="342"/>
        <end position="362"/>
    </location>
</feature>
<feature type="compositionally biased region" description="Polar residues" evidence="1">
    <location>
        <begin position="369"/>
        <end position="385"/>
    </location>
</feature>
<gene>
    <name evidence="3" type="ORF">WOLCODRAFT_160462</name>
</gene>
<accession>A0A2H3IVB4</accession>
<dbReference type="Gene3D" id="3.40.50.150">
    <property type="entry name" value="Vaccinia Virus protein VP39"/>
    <property type="match status" value="1"/>
</dbReference>
<dbReference type="SUPFAM" id="SSF53335">
    <property type="entry name" value="S-adenosyl-L-methionine-dependent methyltransferases"/>
    <property type="match status" value="1"/>
</dbReference>
<dbReference type="Pfam" id="PF13649">
    <property type="entry name" value="Methyltransf_25"/>
    <property type="match status" value="1"/>
</dbReference>
<dbReference type="OMA" id="PYPLCYD"/>
<protein>
    <recommendedName>
        <fullName evidence="2">Methyltransferase domain-containing protein</fullName>
    </recommendedName>
</protein>
<organism evidence="3 4">
    <name type="scientific">Wolfiporia cocos (strain MD-104)</name>
    <name type="common">Brown rot fungus</name>
    <dbReference type="NCBI Taxonomy" id="742152"/>
    <lineage>
        <taxon>Eukaryota</taxon>
        <taxon>Fungi</taxon>
        <taxon>Dikarya</taxon>
        <taxon>Basidiomycota</taxon>
        <taxon>Agaricomycotina</taxon>
        <taxon>Agaricomycetes</taxon>
        <taxon>Polyporales</taxon>
        <taxon>Phaeolaceae</taxon>
        <taxon>Wolfiporia</taxon>
    </lineage>
</organism>
<dbReference type="OrthoDB" id="2013972at2759"/>
<feature type="region of interest" description="Disordered" evidence="1">
    <location>
        <begin position="338"/>
        <end position="407"/>
    </location>
</feature>
<dbReference type="EMBL" id="KB467831">
    <property type="protein sequence ID" value="PCH33930.1"/>
    <property type="molecule type" value="Genomic_DNA"/>
</dbReference>
<keyword evidence="4" id="KW-1185">Reference proteome</keyword>
<dbReference type="InterPro" id="IPR041698">
    <property type="entry name" value="Methyltransf_25"/>
</dbReference>
<dbReference type="CDD" id="cd02440">
    <property type="entry name" value="AdoMet_MTases"/>
    <property type="match status" value="1"/>
</dbReference>
<evidence type="ECO:0000256" key="1">
    <source>
        <dbReference type="SAM" id="MobiDB-lite"/>
    </source>
</evidence>
<feature type="compositionally biased region" description="Basic and acidic residues" evidence="1">
    <location>
        <begin position="22"/>
        <end position="37"/>
    </location>
</feature>
<evidence type="ECO:0000313" key="3">
    <source>
        <dbReference type="EMBL" id="PCH33930.1"/>
    </source>
</evidence>
<proteinExistence type="predicted"/>
<evidence type="ECO:0000313" key="4">
    <source>
        <dbReference type="Proteomes" id="UP000218811"/>
    </source>
</evidence>
<sequence length="574" mass="64040">MSASAHHSPRPSYAPPPVPTAPDERSPNGKPPAREDKWIVQYGSRLHSYGRDKAPYPISYNKQDLELGPLDQYVIRYIKQGMCTTIDWHGKPPKRVLDVGCGLGVWIVDAAKEWPDSTFVGFDLMNVQIPLHMLPSDIASRIQWVHGNMQQLPFEDEEFDCVHICGLALGVPENKWPSVYEEIRRVMKTGATIEEIEEDAIFPVLPRWFTEPLHAHTQGPYMHFPDGPPMSPAPRSPVFEGEHEHALLESLFHAVFENRFINPLPSATLPSYFSAHFGHVLAPPVLSIPMPPLAPLQPPPSELNAPPPLLFLADLEGREKGEEIPFLPPVNVNGFMNLSVPTDSSGSTRSSADGSSQRSSASYDGAQPQRPQRTASISSTVSTAGSDVRVPSPSRSPGARALVPSAELRRKDSSAIGDDTTTRELFSIDNLLALEERALNMHLLRALMLVLSVREAMWDELLARMRAGDERLCQHGFAEEHFSAEAAARAKFDALVERYEKDVRARVSLWHSMVLNGWDLPRRDPMSRAEMVEEERLRQDIIAARRAAKDEDLQGFCRSARLMIGVKVRIEHLS</sequence>